<organism evidence="1">
    <name type="scientific">Brachypodium distachyon</name>
    <name type="common">Purple false brome</name>
    <name type="synonym">Trachynia distachya</name>
    <dbReference type="NCBI Taxonomy" id="15368"/>
    <lineage>
        <taxon>Eukaryota</taxon>
        <taxon>Viridiplantae</taxon>
        <taxon>Streptophyta</taxon>
        <taxon>Embryophyta</taxon>
        <taxon>Tracheophyta</taxon>
        <taxon>Spermatophyta</taxon>
        <taxon>Magnoliopsida</taxon>
        <taxon>Liliopsida</taxon>
        <taxon>Poales</taxon>
        <taxon>Poaceae</taxon>
        <taxon>BOP clade</taxon>
        <taxon>Pooideae</taxon>
        <taxon>Stipodae</taxon>
        <taxon>Brachypodieae</taxon>
        <taxon>Brachypodium</taxon>
    </lineage>
</organism>
<reference evidence="1" key="2">
    <citation type="submission" date="2017-06" db="EMBL/GenBank/DDBJ databases">
        <title>WGS assembly of Brachypodium distachyon.</title>
        <authorList>
            <consortium name="The International Brachypodium Initiative"/>
            <person name="Lucas S."/>
            <person name="Harmon-Smith M."/>
            <person name="Lail K."/>
            <person name="Tice H."/>
            <person name="Grimwood J."/>
            <person name="Bruce D."/>
            <person name="Barry K."/>
            <person name="Shu S."/>
            <person name="Lindquist E."/>
            <person name="Wang M."/>
            <person name="Pitluck S."/>
            <person name="Vogel J.P."/>
            <person name="Garvin D.F."/>
            <person name="Mockler T.C."/>
            <person name="Schmutz J."/>
            <person name="Rokhsar D."/>
            <person name="Bevan M.W."/>
        </authorList>
    </citation>
    <scope>NUCLEOTIDE SEQUENCE</scope>
    <source>
        <strain evidence="1">Bd21</strain>
    </source>
</reference>
<evidence type="ECO:0000313" key="1">
    <source>
        <dbReference type="EMBL" id="KQJ86505.1"/>
    </source>
</evidence>
<keyword evidence="3" id="KW-1185">Reference proteome</keyword>
<protein>
    <submittedName>
        <fullName evidence="1 2">Uncharacterized protein</fullName>
    </submittedName>
</protein>
<evidence type="ECO:0000313" key="3">
    <source>
        <dbReference type="Proteomes" id="UP000008810"/>
    </source>
</evidence>
<reference evidence="1 2" key="1">
    <citation type="journal article" date="2010" name="Nature">
        <title>Genome sequencing and analysis of the model grass Brachypodium distachyon.</title>
        <authorList>
            <consortium name="International Brachypodium Initiative"/>
        </authorList>
    </citation>
    <scope>NUCLEOTIDE SEQUENCE [LARGE SCALE GENOMIC DNA]</scope>
    <source>
        <strain evidence="1 2">Bd21</strain>
    </source>
</reference>
<dbReference type="InParanoid" id="A0A0Q3PBM3"/>
<dbReference type="AlphaFoldDB" id="A0A0Q3PBM3"/>
<proteinExistence type="predicted"/>
<name>A0A0Q3PBM3_BRADI</name>
<accession>A0A0Q3PBM3</accession>
<reference evidence="2" key="3">
    <citation type="submission" date="2018-08" db="UniProtKB">
        <authorList>
            <consortium name="EnsemblPlants"/>
        </authorList>
    </citation>
    <scope>IDENTIFICATION</scope>
    <source>
        <strain evidence="2">cv. Bd21</strain>
    </source>
</reference>
<dbReference type="EMBL" id="CM000883">
    <property type="protein sequence ID" value="KQJ86505.1"/>
    <property type="molecule type" value="Genomic_DNA"/>
</dbReference>
<sequence>MEITCSWQMEEEAINHSWVGEGYSYVMIEYSHECYFLIVCPLCHFELKYVCYVHPPKICFLLMLIPVFSKIISSNHQCKTNAASRIIKHACRILPQIWSNKESKDR</sequence>
<dbReference type="EnsemblPlants" id="KQJ86505">
    <property type="protein sequence ID" value="KQJ86505"/>
    <property type="gene ID" value="BRADI_4g05965v3"/>
</dbReference>
<evidence type="ECO:0000313" key="2">
    <source>
        <dbReference type="EnsemblPlants" id="KQJ86505"/>
    </source>
</evidence>
<dbReference type="Proteomes" id="UP000008810">
    <property type="component" value="Chromosome 4"/>
</dbReference>
<gene>
    <name evidence="1" type="ORF">BRADI_4g05965v3</name>
</gene>
<dbReference type="Gramene" id="KQJ86505">
    <property type="protein sequence ID" value="KQJ86505"/>
    <property type="gene ID" value="BRADI_4g05965v3"/>
</dbReference>